<dbReference type="Proteomes" id="UP001237642">
    <property type="component" value="Unassembled WGS sequence"/>
</dbReference>
<evidence type="ECO:0000256" key="5">
    <source>
        <dbReference type="ARBA" id="ARBA00023163"/>
    </source>
</evidence>
<protein>
    <submittedName>
        <fullName evidence="8">Ethylene-responsive transcription factor ERF098-like</fullName>
    </submittedName>
</protein>
<reference evidence="8" key="1">
    <citation type="submission" date="2023-02" db="EMBL/GenBank/DDBJ databases">
        <title>Genome of toxic invasive species Heracleum sosnowskyi carries increased number of genes despite the absence of recent whole-genome duplications.</title>
        <authorList>
            <person name="Schelkunov M."/>
            <person name="Shtratnikova V."/>
            <person name="Makarenko M."/>
            <person name="Klepikova A."/>
            <person name="Omelchenko D."/>
            <person name="Novikova G."/>
            <person name="Obukhova E."/>
            <person name="Bogdanov V."/>
            <person name="Penin A."/>
            <person name="Logacheva M."/>
        </authorList>
    </citation>
    <scope>NUCLEOTIDE SEQUENCE</scope>
    <source>
        <strain evidence="8">Hsosn_3</strain>
        <tissue evidence="8">Leaf</tissue>
    </source>
</reference>
<dbReference type="PANTHER" id="PTHR31677">
    <property type="entry name" value="AP2 DOMAIN CLASS TRANSCRIPTION FACTOR"/>
    <property type="match status" value="1"/>
</dbReference>
<gene>
    <name evidence="8" type="ORF">POM88_019965</name>
</gene>
<dbReference type="InterPro" id="IPR001471">
    <property type="entry name" value="AP2/ERF_dom"/>
</dbReference>
<name>A0AAD8MMM8_9APIA</name>
<dbReference type="AlphaFoldDB" id="A0AAD8MMM8"/>
<dbReference type="GO" id="GO:0003677">
    <property type="term" value="F:DNA binding"/>
    <property type="evidence" value="ECO:0007669"/>
    <property type="project" value="UniProtKB-KW"/>
</dbReference>
<keyword evidence="4" id="KW-0238">DNA-binding</keyword>
<keyword evidence="2" id="KW-0936">Ethylene signaling pathway</keyword>
<sequence>MTSRRRHWRGRPCKQRQYLGVRRRQWGRNCAEINRVWLGTFDTAEEAARAYDNAARSLYGSQAKTNFSLPSTLLSLGLNPSVDVVLNGNVGERRGTTSDCGSVRRGLGIDLNEPPPPWL</sequence>
<dbReference type="InterPro" id="IPR036955">
    <property type="entry name" value="AP2/ERF_dom_sf"/>
</dbReference>
<evidence type="ECO:0000256" key="6">
    <source>
        <dbReference type="ARBA" id="ARBA00023242"/>
    </source>
</evidence>
<feature type="domain" description="AP2/ERF" evidence="7">
    <location>
        <begin position="17"/>
        <end position="68"/>
    </location>
</feature>
<evidence type="ECO:0000256" key="4">
    <source>
        <dbReference type="ARBA" id="ARBA00023125"/>
    </source>
</evidence>
<evidence type="ECO:0000256" key="3">
    <source>
        <dbReference type="ARBA" id="ARBA00023015"/>
    </source>
</evidence>
<evidence type="ECO:0000313" key="9">
    <source>
        <dbReference type="Proteomes" id="UP001237642"/>
    </source>
</evidence>
<comment type="subcellular location">
    <subcellularLocation>
        <location evidence="1">Nucleus</location>
    </subcellularLocation>
</comment>
<dbReference type="PRINTS" id="PR00367">
    <property type="entry name" value="ETHRSPELEMNT"/>
</dbReference>
<dbReference type="Pfam" id="PF00847">
    <property type="entry name" value="AP2"/>
    <property type="match status" value="1"/>
</dbReference>
<evidence type="ECO:0000256" key="2">
    <source>
        <dbReference type="ARBA" id="ARBA00022745"/>
    </source>
</evidence>
<keyword evidence="6" id="KW-0539">Nucleus</keyword>
<evidence type="ECO:0000313" key="8">
    <source>
        <dbReference type="EMBL" id="KAK1382230.1"/>
    </source>
</evidence>
<dbReference type="SUPFAM" id="SSF54171">
    <property type="entry name" value="DNA-binding domain"/>
    <property type="match status" value="1"/>
</dbReference>
<accession>A0AAD8MMM8</accession>
<dbReference type="PANTHER" id="PTHR31677:SF157">
    <property type="entry name" value="AP2_ERF DOMAIN-CONTAINING PROTEIN"/>
    <property type="match status" value="1"/>
</dbReference>
<keyword evidence="3" id="KW-0805">Transcription regulation</keyword>
<proteinExistence type="predicted"/>
<evidence type="ECO:0000256" key="1">
    <source>
        <dbReference type="ARBA" id="ARBA00004123"/>
    </source>
</evidence>
<dbReference type="GO" id="GO:0003700">
    <property type="term" value="F:DNA-binding transcription factor activity"/>
    <property type="evidence" value="ECO:0007669"/>
    <property type="project" value="InterPro"/>
</dbReference>
<reference evidence="8" key="2">
    <citation type="submission" date="2023-05" db="EMBL/GenBank/DDBJ databases">
        <authorList>
            <person name="Schelkunov M.I."/>
        </authorList>
    </citation>
    <scope>NUCLEOTIDE SEQUENCE</scope>
    <source>
        <strain evidence="8">Hsosn_3</strain>
        <tissue evidence="8">Leaf</tissue>
    </source>
</reference>
<dbReference type="GO" id="GO:0005634">
    <property type="term" value="C:nucleus"/>
    <property type="evidence" value="ECO:0007669"/>
    <property type="project" value="UniProtKB-SubCell"/>
</dbReference>
<dbReference type="GO" id="GO:0009873">
    <property type="term" value="P:ethylene-activated signaling pathway"/>
    <property type="evidence" value="ECO:0007669"/>
    <property type="project" value="UniProtKB-KW"/>
</dbReference>
<keyword evidence="5" id="KW-0804">Transcription</keyword>
<evidence type="ECO:0000259" key="7">
    <source>
        <dbReference type="PROSITE" id="PS51032"/>
    </source>
</evidence>
<organism evidence="8 9">
    <name type="scientific">Heracleum sosnowskyi</name>
    <dbReference type="NCBI Taxonomy" id="360622"/>
    <lineage>
        <taxon>Eukaryota</taxon>
        <taxon>Viridiplantae</taxon>
        <taxon>Streptophyta</taxon>
        <taxon>Embryophyta</taxon>
        <taxon>Tracheophyta</taxon>
        <taxon>Spermatophyta</taxon>
        <taxon>Magnoliopsida</taxon>
        <taxon>eudicotyledons</taxon>
        <taxon>Gunneridae</taxon>
        <taxon>Pentapetalae</taxon>
        <taxon>asterids</taxon>
        <taxon>campanulids</taxon>
        <taxon>Apiales</taxon>
        <taxon>Apiaceae</taxon>
        <taxon>Apioideae</taxon>
        <taxon>apioid superclade</taxon>
        <taxon>Tordylieae</taxon>
        <taxon>Tordyliinae</taxon>
        <taxon>Heracleum</taxon>
    </lineage>
</organism>
<dbReference type="InterPro" id="IPR016177">
    <property type="entry name" value="DNA-bd_dom_sf"/>
</dbReference>
<dbReference type="PROSITE" id="PS51032">
    <property type="entry name" value="AP2_ERF"/>
    <property type="match status" value="1"/>
</dbReference>
<comment type="caution">
    <text evidence="8">The sequence shown here is derived from an EMBL/GenBank/DDBJ whole genome shotgun (WGS) entry which is preliminary data.</text>
</comment>
<keyword evidence="9" id="KW-1185">Reference proteome</keyword>
<dbReference type="EMBL" id="JAUIZM010000005">
    <property type="protein sequence ID" value="KAK1382230.1"/>
    <property type="molecule type" value="Genomic_DNA"/>
</dbReference>
<dbReference type="Gene3D" id="3.30.730.10">
    <property type="entry name" value="AP2/ERF domain"/>
    <property type="match status" value="1"/>
</dbReference>
<dbReference type="CDD" id="cd00018">
    <property type="entry name" value="AP2"/>
    <property type="match status" value="1"/>
</dbReference>
<dbReference type="SMART" id="SM00380">
    <property type="entry name" value="AP2"/>
    <property type="match status" value="1"/>
</dbReference>